<protein>
    <submittedName>
        <fullName evidence="3">Uncharacterized protein</fullName>
    </submittedName>
</protein>
<evidence type="ECO:0000256" key="1">
    <source>
        <dbReference type="SAM" id="MobiDB-lite"/>
    </source>
</evidence>
<dbReference type="Proteomes" id="UP000654075">
    <property type="component" value="Unassembled WGS sequence"/>
</dbReference>
<organism evidence="3 5">
    <name type="scientific">Polarella glacialis</name>
    <name type="common">Dinoflagellate</name>
    <dbReference type="NCBI Taxonomy" id="89957"/>
    <lineage>
        <taxon>Eukaryota</taxon>
        <taxon>Sar</taxon>
        <taxon>Alveolata</taxon>
        <taxon>Dinophyceae</taxon>
        <taxon>Suessiales</taxon>
        <taxon>Suessiaceae</taxon>
        <taxon>Polarella</taxon>
    </lineage>
</organism>
<keyword evidence="5" id="KW-1185">Reference proteome</keyword>
<proteinExistence type="predicted"/>
<comment type="caution">
    <text evidence="3">The sequence shown here is derived from an EMBL/GenBank/DDBJ whole genome shotgun (WGS) entry which is preliminary data.</text>
</comment>
<feature type="region of interest" description="Disordered" evidence="1">
    <location>
        <begin position="79"/>
        <end position="117"/>
    </location>
</feature>
<evidence type="ECO:0000313" key="5">
    <source>
        <dbReference type="Proteomes" id="UP000654075"/>
    </source>
</evidence>
<reference evidence="3" key="1">
    <citation type="submission" date="2021-02" db="EMBL/GenBank/DDBJ databases">
        <authorList>
            <person name="Dougan E. K."/>
            <person name="Rhodes N."/>
            <person name="Thang M."/>
            <person name="Chan C."/>
        </authorList>
    </citation>
    <scope>NUCLEOTIDE SEQUENCE</scope>
</reference>
<dbReference type="EMBL" id="CAJNNV010029627">
    <property type="protein sequence ID" value="CAE8629307.1"/>
    <property type="molecule type" value="Genomic_DNA"/>
</dbReference>
<evidence type="ECO:0000313" key="3">
    <source>
        <dbReference type="EMBL" id="CAE8629307.1"/>
    </source>
</evidence>
<dbReference type="EMBL" id="CAJNNW010001979">
    <property type="protein sequence ID" value="CAE8642481.1"/>
    <property type="molecule type" value="Genomic_DNA"/>
</dbReference>
<dbReference type="AlphaFoldDB" id="A0A813GWT1"/>
<name>A0A813GWT1_POLGL</name>
<gene>
    <name evidence="2" type="ORF">PGLA1383_LOCUS22157</name>
    <name evidence="3" type="ORF">PGLA1383_LOCUS45823</name>
    <name evidence="4" type="ORF">PGLA2088_LOCUS2449</name>
</gene>
<accession>A0A813GWT1</accession>
<dbReference type="EMBL" id="CAJNNV010015913">
    <property type="protein sequence ID" value="CAE8603962.1"/>
    <property type="molecule type" value="Genomic_DNA"/>
</dbReference>
<feature type="compositionally biased region" description="Basic and acidic residues" evidence="1">
    <location>
        <begin position="81"/>
        <end position="104"/>
    </location>
</feature>
<dbReference type="Proteomes" id="UP000626109">
    <property type="component" value="Unassembled WGS sequence"/>
</dbReference>
<evidence type="ECO:0000313" key="2">
    <source>
        <dbReference type="EMBL" id="CAE8603962.1"/>
    </source>
</evidence>
<sequence>MPILTEPVDSVADLKEVVLDLHPHLDFYSMAIYDSQGDLVDEADSVSIMEIYTIEDLPAVPPSVGHIGDELLPCFANPENVHIEDQPAAAHDKEPKGDQPDDHQAPMMAPRHRRRPATKYVFDPYNDPAAMEAASLMHERNYHDHHIDVGPHH</sequence>
<evidence type="ECO:0000313" key="4">
    <source>
        <dbReference type="EMBL" id="CAE8642481.1"/>
    </source>
</evidence>